<sequence length="196" mass="21999">MMTATLAASSNPSRLSRQKSVLRKRILATRHKMGTPLREKASRRICSQIAALPAFQQATVIAAFAPMEEEVNIWPLLTDCWKNNKQLFFPRVTGKRQLQFHQVLARHELQIGFKGIAEPYPHSVVIQKSQLFDFAIIPAVAVDAAHYRLGYGGGFYDTFMFGLSSTFSCAPVFSCQKVSCVPAESHDRPVFFVFSE</sequence>
<comment type="similarity">
    <text evidence="1 4">Belongs to the 5-formyltetrahydrofolate cyclo-ligase family.</text>
</comment>
<dbReference type="NCBIfam" id="TIGR02727">
    <property type="entry name" value="MTHFS_bact"/>
    <property type="match status" value="1"/>
</dbReference>
<dbReference type="Proteomes" id="UP001168167">
    <property type="component" value="Unassembled WGS sequence"/>
</dbReference>
<dbReference type="Pfam" id="PF01812">
    <property type="entry name" value="5-FTHF_cyc-lig"/>
    <property type="match status" value="1"/>
</dbReference>
<keyword evidence="5" id="KW-0436">Ligase</keyword>
<comment type="catalytic activity">
    <reaction evidence="4">
        <text>(6S)-5-formyl-5,6,7,8-tetrahydrofolate + ATP = (6R)-5,10-methenyltetrahydrofolate + ADP + phosphate</text>
        <dbReference type="Rhea" id="RHEA:10488"/>
        <dbReference type="ChEBI" id="CHEBI:30616"/>
        <dbReference type="ChEBI" id="CHEBI:43474"/>
        <dbReference type="ChEBI" id="CHEBI:57455"/>
        <dbReference type="ChEBI" id="CHEBI:57457"/>
        <dbReference type="ChEBI" id="CHEBI:456216"/>
        <dbReference type="EC" id="6.3.3.2"/>
    </reaction>
</comment>
<evidence type="ECO:0000313" key="5">
    <source>
        <dbReference type="EMBL" id="MDM5146910.1"/>
    </source>
</evidence>
<organism evidence="5 6">
    <name type="scientific">Candidatus Doriopsillibacter californiensis</name>
    <dbReference type="NCBI Taxonomy" id="2970740"/>
    <lineage>
        <taxon>Bacteria</taxon>
        <taxon>Pseudomonadati</taxon>
        <taxon>Pseudomonadota</taxon>
        <taxon>Gammaproteobacteria</taxon>
        <taxon>Candidatus Tethybacterales</taxon>
        <taxon>Candidatus Persebacteraceae</taxon>
        <taxon>Candidatus Doriopsillibacter</taxon>
    </lineage>
</organism>
<dbReference type="PANTHER" id="PTHR23407">
    <property type="entry name" value="ATPASE INHIBITOR/5-FORMYLTETRAHYDROFOLATE CYCLO-LIGASE"/>
    <property type="match status" value="1"/>
</dbReference>
<dbReference type="InterPro" id="IPR002698">
    <property type="entry name" value="FTHF_cligase"/>
</dbReference>
<accession>A0ABT7QKF0</accession>
<dbReference type="SUPFAM" id="SSF100950">
    <property type="entry name" value="NagB/RpiA/CoA transferase-like"/>
    <property type="match status" value="1"/>
</dbReference>
<protein>
    <recommendedName>
        <fullName evidence="4">5-formyltetrahydrofolate cyclo-ligase</fullName>
        <ecNumber evidence="4">6.3.3.2</ecNumber>
    </recommendedName>
</protein>
<dbReference type="EMBL" id="JANQAO010000001">
    <property type="protein sequence ID" value="MDM5146910.1"/>
    <property type="molecule type" value="Genomic_DNA"/>
</dbReference>
<dbReference type="Gene3D" id="3.40.50.10420">
    <property type="entry name" value="NagB/RpiA/CoA transferase-like"/>
    <property type="match status" value="1"/>
</dbReference>
<comment type="caution">
    <text evidence="5">The sequence shown here is derived from an EMBL/GenBank/DDBJ whole genome shotgun (WGS) entry which is preliminary data.</text>
</comment>
<evidence type="ECO:0000256" key="3">
    <source>
        <dbReference type="ARBA" id="ARBA00022840"/>
    </source>
</evidence>
<dbReference type="GO" id="GO:0030272">
    <property type="term" value="F:5-formyltetrahydrofolate cyclo-ligase activity"/>
    <property type="evidence" value="ECO:0007669"/>
    <property type="project" value="UniProtKB-EC"/>
</dbReference>
<gene>
    <name evidence="5" type="ORF">NQX30_00715</name>
</gene>
<dbReference type="PIRSF" id="PIRSF006806">
    <property type="entry name" value="FTHF_cligase"/>
    <property type="match status" value="1"/>
</dbReference>
<keyword evidence="6" id="KW-1185">Reference proteome</keyword>
<keyword evidence="2 4" id="KW-0547">Nucleotide-binding</keyword>
<keyword evidence="4" id="KW-0460">Magnesium</keyword>
<evidence type="ECO:0000256" key="1">
    <source>
        <dbReference type="ARBA" id="ARBA00010638"/>
    </source>
</evidence>
<dbReference type="PANTHER" id="PTHR23407:SF1">
    <property type="entry name" value="5-FORMYLTETRAHYDROFOLATE CYCLO-LIGASE"/>
    <property type="match status" value="1"/>
</dbReference>
<evidence type="ECO:0000256" key="4">
    <source>
        <dbReference type="RuleBase" id="RU361279"/>
    </source>
</evidence>
<reference evidence="5" key="2">
    <citation type="journal article" date="2023" name="Microbiome">
        <title>Synthase-selected sorting approach identifies a beta-lactone synthase in a nudibranch symbiotic bacterium.</title>
        <authorList>
            <person name="Dzunkova M."/>
            <person name="La Clair J.J."/>
            <person name="Tyml T."/>
            <person name="Doud D."/>
            <person name="Schulz F."/>
            <person name="Piquer-Esteban S."/>
            <person name="Porcel Sanchis D."/>
            <person name="Osborn A."/>
            <person name="Robinson D."/>
            <person name="Louie K.B."/>
            <person name="Bowen B.P."/>
            <person name="Bowers R.M."/>
            <person name="Lee J."/>
            <person name="Arnau V."/>
            <person name="Diaz-Villanueva W."/>
            <person name="Stepanauskas R."/>
            <person name="Gosliner T."/>
            <person name="Date S.V."/>
            <person name="Northen T.R."/>
            <person name="Cheng J.F."/>
            <person name="Burkart M.D."/>
            <person name="Woyke T."/>
        </authorList>
    </citation>
    <scope>NUCLEOTIDE SEQUENCE</scope>
    <source>
        <strain evidence="5">Df01</strain>
    </source>
</reference>
<dbReference type="EC" id="6.3.3.2" evidence="4"/>
<evidence type="ECO:0000313" key="6">
    <source>
        <dbReference type="Proteomes" id="UP001168167"/>
    </source>
</evidence>
<reference evidence="5" key="1">
    <citation type="submission" date="2022-08" db="EMBL/GenBank/DDBJ databases">
        <authorList>
            <person name="Dzunkova M."/>
            <person name="La Clair J."/>
            <person name="Tyml T."/>
            <person name="Doud D."/>
            <person name="Schulz F."/>
            <person name="Piquer S."/>
            <person name="Porcel Sanchis D."/>
            <person name="Osborn A."/>
            <person name="Robinson D."/>
            <person name="Louie K.B."/>
            <person name="Bowen B.P."/>
            <person name="Bowers R."/>
            <person name="Lee J."/>
            <person name="Arnau Llombart V."/>
            <person name="Diaz Villanueva W."/>
            <person name="Gosliner T."/>
            <person name="Northen T."/>
            <person name="Cheng J.-F."/>
            <person name="Burkart M.D."/>
            <person name="Woyke T."/>
        </authorList>
    </citation>
    <scope>NUCLEOTIDE SEQUENCE</scope>
    <source>
        <strain evidence="5">Df01</strain>
    </source>
</reference>
<keyword evidence="3 4" id="KW-0067">ATP-binding</keyword>
<proteinExistence type="inferred from homology"/>
<name>A0ABT7QKF0_9GAMM</name>
<keyword evidence="4" id="KW-0479">Metal-binding</keyword>
<evidence type="ECO:0000256" key="2">
    <source>
        <dbReference type="ARBA" id="ARBA00022741"/>
    </source>
</evidence>
<dbReference type="InterPro" id="IPR024185">
    <property type="entry name" value="FTHF_cligase-like_sf"/>
</dbReference>
<dbReference type="InterPro" id="IPR037171">
    <property type="entry name" value="NagB/RpiA_transferase-like"/>
</dbReference>
<comment type="cofactor">
    <cofactor evidence="4">
        <name>Mg(2+)</name>
        <dbReference type="ChEBI" id="CHEBI:18420"/>
    </cofactor>
</comment>